<dbReference type="GO" id="GO:0016757">
    <property type="term" value="F:glycosyltransferase activity"/>
    <property type="evidence" value="ECO:0007669"/>
    <property type="project" value="InterPro"/>
</dbReference>
<reference evidence="3" key="2">
    <citation type="submission" date="2020-09" db="EMBL/GenBank/DDBJ databases">
        <authorList>
            <person name="Sun Q."/>
            <person name="Ohkuma M."/>
        </authorList>
    </citation>
    <scope>NUCLEOTIDE SEQUENCE</scope>
    <source>
        <strain evidence="3">JCM 19596</strain>
    </source>
</reference>
<gene>
    <name evidence="3" type="ORF">GCM10009039_21120</name>
</gene>
<organism evidence="3 4">
    <name type="scientific">Halocalculus aciditolerans</name>
    <dbReference type="NCBI Taxonomy" id="1383812"/>
    <lineage>
        <taxon>Archaea</taxon>
        <taxon>Methanobacteriati</taxon>
        <taxon>Methanobacteriota</taxon>
        <taxon>Stenosarchaea group</taxon>
        <taxon>Halobacteria</taxon>
        <taxon>Halobacteriales</taxon>
        <taxon>Halobacteriaceae</taxon>
        <taxon>Halocalculus</taxon>
    </lineage>
</organism>
<dbReference type="InterPro" id="IPR028098">
    <property type="entry name" value="Glyco_trans_4-like_N"/>
</dbReference>
<sequence>MRVAFVTAETVEHGATTGVPERFYRLASVLAGRGHDVQFFTTQWWEGDVDAFEHEGLDYYAVAPENDWRYRAGLPGALRSFDPDVVHAAGDPPGAALAARVGARLANASYLVECYDPPRREGGLSDRFYRAAVNGASTAVVPSRLVATAYRERGIDGDAFTVVEDPIEWETITSADPVDAGDIVYSRRLDGAANLESLLLALAEFREFDWSATVIGDGPEKENYVRQARDLRIDDRVEFVGERTVEERIRYFLDAHVYVQTARRSSFPTDLLRALACGCVALVEYHVDSAAHELVEHEERGFLATTDEELVERLRDAAAVDSTGPDPDYERYGERAFVERYLDFYRADRKTTPSL</sequence>
<dbReference type="PANTHER" id="PTHR12526">
    <property type="entry name" value="GLYCOSYLTRANSFERASE"/>
    <property type="match status" value="1"/>
</dbReference>
<protein>
    <submittedName>
        <fullName evidence="3">Glycosyl transferase family 1</fullName>
    </submittedName>
</protein>
<evidence type="ECO:0000313" key="3">
    <source>
        <dbReference type="EMBL" id="GGL62958.1"/>
    </source>
</evidence>
<proteinExistence type="predicted"/>
<evidence type="ECO:0000313" key="4">
    <source>
        <dbReference type="Proteomes" id="UP000607197"/>
    </source>
</evidence>
<reference evidence="3" key="1">
    <citation type="journal article" date="2014" name="Int. J. Syst. Evol. Microbiol.">
        <title>Complete genome sequence of Corynebacterium casei LMG S-19264T (=DSM 44701T), isolated from a smear-ripened cheese.</title>
        <authorList>
            <consortium name="US DOE Joint Genome Institute (JGI-PGF)"/>
            <person name="Walter F."/>
            <person name="Albersmeier A."/>
            <person name="Kalinowski J."/>
            <person name="Ruckert C."/>
        </authorList>
    </citation>
    <scope>NUCLEOTIDE SEQUENCE</scope>
    <source>
        <strain evidence="3">JCM 19596</strain>
    </source>
</reference>
<keyword evidence="3" id="KW-0808">Transferase</keyword>
<dbReference type="CDD" id="cd03801">
    <property type="entry name" value="GT4_PimA-like"/>
    <property type="match status" value="1"/>
</dbReference>
<dbReference type="Proteomes" id="UP000607197">
    <property type="component" value="Unassembled WGS sequence"/>
</dbReference>
<feature type="domain" description="Glycosyl transferase family 1" evidence="1">
    <location>
        <begin position="181"/>
        <end position="318"/>
    </location>
</feature>
<keyword evidence="4" id="KW-1185">Reference proteome</keyword>
<accession>A0A830F7R1</accession>
<dbReference type="Pfam" id="PF13579">
    <property type="entry name" value="Glyco_trans_4_4"/>
    <property type="match status" value="1"/>
</dbReference>
<dbReference type="InterPro" id="IPR001296">
    <property type="entry name" value="Glyco_trans_1"/>
</dbReference>
<dbReference type="PANTHER" id="PTHR12526:SF630">
    <property type="entry name" value="GLYCOSYLTRANSFERASE"/>
    <property type="match status" value="1"/>
</dbReference>
<dbReference type="Pfam" id="PF00534">
    <property type="entry name" value="Glycos_transf_1"/>
    <property type="match status" value="1"/>
</dbReference>
<dbReference type="EMBL" id="BMPG01000002">
    <property type="protein sequence ID" value="GGL62958.1"/>
    <property type="molecule type" value="Genomic_DNA"/>
</dbReference>
<comment type="caution">
    <text evidence="3">The sequence shown here is derived from an EMBL/GenBank/DDBJ whole genome shotgun (WGS) entry which is preliminary data.</text>
</comment>
<dbReference type="AlphaFoldDB" id="A0A830F7R1"/>
<name>A0A830F7R1_9EURY</name>
<evidence type="ECO:0000259" key="1">
    <source>
        <dbReference type="Pfam" id="PF00534"/>
    </source>
</evidence>
<dbReference type="SUPFAM" id="SSF53756">
    <property type="entry name" value="UDP-Glycosyltransferase/glycogen phosphorylase"/>
    <property type="match status" value="1"/>
</dbReference>
<dbReference type="Gene3D" id="3.40.50.2000">
    <property type="entry name" value="Glycogen Phosphorylase B"/>
    <property type="match status" value="2"/>
</dbReference>
<evidence type="ECO:0000259" key="2">
    <source>
        <dbReference type="Pfam" id="PF13579"/>
    </source>
</evidence>
<dbReference type="RefSeq" id="WP_188978702.1">
    <property type="nucleotide sequence ID" value="NZ_BMPG01000002.1"/>
</dbReference>
<dbReference type="OrthoDB" id="270666at2157"/>
<feature type="domain" description="Glycosyltransferase subfamily 4-like N-terminal" evidence="2">
    <location>
        <begin position="17"/>
        <end position="163"/>
    </location>
</feature>